<dbReference type="Pfam" id="PF19830">
    <property type="entry name" value="DUF6311"/>
    <property type="match status" value="1"/>
</dbReference>
<dbReference type="EMBL" id="CAACVJ010000235">
    <property type="protein sequence ID" value="VEP15128.1"/>
    <property type="molecule type" value="Genomic_DNA"/>
</dbReference>
<feature type="domain" description="DUF6311" evidence="1">
    <location>
        <begin position="2"/>
        <end position="65"/>
    </location>
</feature>
<gene>
    <name evidence="2" type="ORF">H1P_310029</name>
</gene>
<dbReference type="Proteomes" id="UP000320055">
    <property type="component" value="Unassembled WGS sequence"/>
</dbReference>
<evidence type="ECO:0000313" key="3">
    <source>
        <dbReference type="Proteomes" id="UP000320055"/>
    </source>
</evidence>
<proteinExistence type="predicted"/>
<protein>
    <recommendedName>
        <fullName evidence="1">DUF6311 domain-containing protein</fullName>
    </recommendedName>
</protein>
<keyword evidence="3" id="KW-1185">Reference proteome</keyword>
<dbReference type="AlphaFoldDB" id="A0A563VUP9"/>
<reference evidence="2 3" key="1">
    <citation type="submission" date="2019-01" db="EMBL/GenBank/DDBJ databases">
        <authorList>
            <person name="Brito A."/>
        </authorList>
    </citation>
    <scope>NUCLEOTIDE SEQUENCE [LARGE SCALE GENOMIC DNA]</scope>
    <source>
        <strain evidence="2">1</strain>
    </source>
</reference>
<accession>A0A563VUP9</accession>
<evidence type="ECO:0000259" key="1">
    <source>
        <dbReference type="Pfam" id="PF19830"/>
    </source>
</evidence>
<name>A0A563VUP9_9CYAN</name>
<evidence type="ECO:0000313" key="2">
    <source>
        <dbReference type="EMBL" id="VEP15128.1"/>
    </source>
</evidence>
<dbReference type="InterPro" id="IPR046278">
    <property type="entry name" value="DUF6311"/>
</dbReference>
<organism evidence="2 3">
    <name type="scientific">Hyella patelloides LEGE 07179</name>
    <dbReference type="NCBI Taxonomy" id="945734"/>
    <lineage>
        <taxon>Bacteria</taxon>
        <taxon>Bacillati</taxon>
        <taxon>Cyanobacteriota</taxon>
        <taxon>Cyanophyceae</taxon>
        <taxon>Pleurocapsales</taxon>
        <taxon>Hyellaceae</taxon>
        <taxon>Hyella</taxon>
    </lineage>
</organism>
<dbReference type="RefSeq" id="WP_144865302.1">
    <property type="nucleotide sequence ID" value="NZ_LR213791.1"/>
</dbReference>
<sequence length="67" mass="7443">MIIGWYLFGYLTNDNSVGNQGFGEYSLNLNSLINPMSASLFIKSLPYPIEQSEGYNYLGIGILLLCT</sequence>